<gene>
    <name evidence="1" type="ORF">GCG54_00015295</name>
</gene>
<evidence type="ECO:0000313" key="2">
    <source>
        <dbReference type="Proteomes" id="UP000613401"/>
    </source>
</evidence>
<accession>A0A8H4FEN0</accession>
<protein>
    <submittedName>
        <fullName evidence="1">Uncharacterized protein</fullName>
    </submittedName>
</protein>
<dbReference type="AlphaFoldDB" id="A0A8H4FEN0"/>
<dbReference type="GeneID" id="69022400"/>
<dbReference type="EMBL" id="WVTB01000086">
    <property type="protein sequence ID" value="KAF3799115.1"/>
    <property type="molecule type" value="Genomic_DNA"/>
</dbReference>
<comment type="caution">
    <text evidence="1">The sequence shown here is derived from an EMBL/GenBank/DDBJ whole genome shotgun (WGS) entry which is preliminary data.</text>
</comment>
<sequence length="108" mass="12159">MPQQKSKMFPQPCHPLADSLICRRHHEIPKLAGTEELKIVTIVLTTYHRVAAEWKASKSGRKSTIFSCNKLKRSLHPERKLEKGQSGVCAGGDIKMGGNWYPNPKPPR</sequence>
<proteinExistence type="predicted"/>
<dbReference type="RefSeq" id="XP_045258275.1">
    <property type="nucleotide sequence ID" value="XM_045415102.1"/>
</dbReference>
<reference evidence="1" key="2">
    <citation type="submission" date="2020-03" db="EMBL/GenBank/DDBJ databases">
        <authorList>
            <person name="Fu F.-F."/>
            <person name="Chen J."/>
        </authorList>
    </citation>
    <scope>NUCLEOTIDE SEQUENCE</scope>
    <source>
        <strain evidence="1">Lc1</strain>
    </source>
</reference>
<organism evidence="1 2">
    <name type="scientific">Colletotrichum gloeosporioides</name>
    <name type="common">Anthracnose fungus</name>
    <name type="synonym">Glomerella cingulata</name>
    <dbReference type="NCBI Taxonomy" id="474922"/>
    <lineage>
        <taxon>Eukaryota</taxon>
        <taxon>Fungi</taxon>
        <taxon>Dikarya</taxon>
        <taxon>Ascomycota</taxon>
        <taxon>Pezizomycotina</taxon>
        <taxon>Sordariomycetes</taxon>
        <taxon>Hypocreomycetidae</taxon>
        <taxon>Glomerellales</taxon>
        <taxon>Glomerellaceae</taxon>
        <taxon>Colletotrichum</taxon>
        <taxon>Colletotrichum gloeosporioides species complex</taxon>
    </lineage>
</organism>
<keyword evidence="2" id="KW-1185">Reference proteome</keyword>
<reference evidence="1" key="1">
    <citation type="journal article" date="2020" name="Phytopathology">
        <title>Genome sequence and comparative analysis of Colletotrichum gloeosporioides isolated from Liriodendron leaves.</title>
        <authorList>
            <person name="Fu F.F."/>
            <person name="Hao Z."/>
            <person name="Wang P."/>
            <person name="Lu Y."/>
            <person name="Xue L.J."/>
            <person name="Wei G."/>
            <person name="Tian Y."/>
            <person name="Baishi H."/>
            <person name="Xu H."/>
            <person name="Shi J."/>
            <person name="Cheng T."/>
            <person name="Wang G."/>
            <person name="Yi Y."/>
            <person name="Chen J."/>
        </authorList>
    </citation>
    <scope>NUCLEOTIDE SEQUENCE</scope>
    <source>
        <strain evidence="1">Lc1</strain>
    </source>
</reference>
<dbReference type="Proteomes" id="UP000613401">
    <property type="component" value="Unassembled WGS sequence"/>
</dbReference>
<evidence type="ECO:0000313" key="1">
    <source>
        <dbReference type="EMBL" id="KAF3799115.1"/>
    </source>
</evidence>
<name>A0A8H4FEN0_COLGL</name>